<evidence type="ECO:0000256" key="1">
    <source>
        <dbReference type="ARBA" id="ARBA00022884"/>
    </source>
</evidence>
<evidence type="ECO:0000313" key="7">
    <source>
        <dbReference type="Proteomes" id="UP000076842"/>
    </source>
</evidence>
<feature type="compositionally biased region" description="Low complexity" evidence="3">
    <location>
        <begin position="163"/>
        <end position="175"/>
    </location>
</feature>
<dbReference type="Gene3D" id="3.30.70.330">
    <property type="match status" value="1"/>
</dbReference>
<dbReference type="CDD" id="cd00780">
    <property type="entry name" value="NTF2"/>
    <property type="match status" value="1"/>
</dbReference>
<accession>A0A165JYJ0</accession>
<dbReference type="InterPro" id="IPR032710">
    <property type="entry name" value="NTF2-like_dom_sf"/>
</dbReference>
<dbReference type="AlphaFoldDB" id="A0A165JYJ0"/>
<dbReference type="Pfam" id="PF00076">
    <property type="entry name" value="RRM_1"/>
    <property type="match status" value="1"/>
</dbReference>
<evidence type="ECO:0000256" key="2">
    <source>
        <dbReference type="PROSITE-ProRule" id="PRU00176"/>
    </source>
</evidence>
<dbReference type="InterPro" id="IPR039539">
    <property type="entry name" value="Ras_GTPase_bind_prot"/>
</dbReference>
<dbReference type="GO" id="GO:0005829">
    <property type="term" value="C:cytosol"/>
    <property type="evidence" value="ECO:0007669"/>
    <property type="project" value="TreeGrafter"/>
</dbReference>
<dbReference type="EMBL" id="KV423916">
    <property type="protein sequence ID" value="KZT62438.1"/>
    <property type="molecule type" value="Genomic_DNA"/>
</dbReference>
<dbReference type="InterPro" id="IPR018222">
    <property type="entry name" value="Nuclear_transport_factor_2_euk"/>
</dbReference>
<dbReference type="InterPro" id="IPR012677">
    <property type="entry name" value="Nucleotide-bd_a/b_plait_sf"/>
</dbReference>
<organism evidence="6 7">
    <name type="scientific">Calocera cornea HHB12733</name>
    <dbReference type="NCBI Taxonomy" id="1353952"/>
    <lineage>
        <taxon>Eukaryota</taxon>
        <taxon>Fungi</taxon>
        <taxon>Dikarya</taxon>
        <taxon>Basidiomycota</taxon>
        <taxon>Agaricomycotina</taxon>
        <taxon>Dacrymycetes</taxon>
        <taxon>Dacrymycetales</taxon>
        <taxon>Dacrymycetaceae</taxon>
        <taxon>Calocera</taxon>
    </lineage>
</organism>
<feature type="compositionally biased region" description="Gly residues" evidence="3">
    <location>
        <begin position="438"/>
        <end position="450"/>
    </location>
</feature>
<feature type="region of interest" description="Disordered" evidence="3">
    <location>
        <begin position="325"/>
        <end position="363"/>
    </location>
</feature>
<dbReference type="GO" id="GO:1990904">
    <property type="term" value="C:ribonucleoprotein complex"/>
    <property type="evidence" value="ECO:0007669"/>
    <property type="project" value="TreeGrafter"/>
</dbReference>
<dbReference type="PROSITE" id="PS50177">
    <property type="entry name" value="NTF2_DOMAIN"/>
    <property type="match status" value="1"/>
</dbReference>
<feature type="compositionally biased region" description="Pro residues" evidence="3">
    <location>
        <begin position="335"/>
        <end position="356"/>
    </location>
</feature>
<feature type="region of interest" description="Disordered" evidence="3">
    <location>
        <begin position="436"/>
        <end position="530"/>
    </location>
</feature>
<feature type="domain" description="RRM" evidence="4">
    <location>
        <begin position="376"/>
        <end position="460"/>
    </location>
</feature>
<keyword evidence="7" id="KW-1185">Reference proteome</keyword>
<dbReference type="STRING" id="1353952.A0A165JYJ0"/>
<dbReference type="PANTHER" id="PTHR10693">
    <property type="entry name" value="RAS GTPASE-ACTIVATING PROTEIN-BINDING PROTEIN"/>
    <property type="match status" value="1"/>
</dbReference>
<feature type="compositionally biased region" description="Gly residues" evidence="3">
    <location>
        <begin position="521"/>
        <end position="530"/>
    </location>
</feature>
<dbReference type="PROSITE" id="PS50102">
    <property type="entry name" value="RRM"/>
    <property type="match status" value="1"/>
</dbReference>
<sequence length="530" mass="54637">MSVPAPAPAPAAAAAAGAPRQVTPADVGWQFVPQYYTFVNKQPHKLHCFYNRNSTFTHGTEGEDVKHLSGQAQIHDKIVSLGFSDCKVYINSVDAQSSIAGGIIIQVIGEMSNAGEPWKKFAQTFFLAEQPNGYYVLNDIFRFLKEETLADGAEEGEEEAADTEVPAEPAQAEAVSGGAHSELAMEAAAQQPQAVNGFHPELDKPAEEPAEAETEVVDVAPPLPEQPATSTVVAPAPAVEEPTPAPAAPEPAQEEEKPAQVVDVAPPMPEQPAQSTVAAPAPVPAAAPAPAAAAPPAPAQPAPAPGPKTWAALASKDSNRWGANVASEARGVSAAPPPSRTPAAPSPAPSTQPQPQPRAHDGLHPAAQAALAVPNGQCFVKAVTENISSSALHTLLTQRFGPIKELEIVRSKACAFLEFQGADAARKAILASLPVSQGGEGGVRVPLEGGGEARVHVEQRKERGERPVSNRGRGAASGQGEGRGSYRGRGGGEGGRGAGRGGGERGRGRGQGQGQQQQQQGGQGGQQQAK</sequence>
<dbReference type="CDD" id="cd00590">
    <property type="entry name" value="RRM_SF"/>
    <property type="match status" value="1"/>
</dbReference>
<evidence type="ECO:0000259" key="5">
    <source>
        <dbReference type="PROSITE" id="PS50177"/>
    </source>
</evidence>
<feature type="region of interest" description="Disordered" evidence="3">
    <location>
        <begin position="152"/>
        <end position="183"/>
    </location>
</feature>
<dbReference type="FunCoup" id="A0A165JYJ0">
    <property type="interactions" value="283"/>
</dbReference>
<keyword evidence="1 2" id="KW-0694">RNA-binding</keyword>
<dbReference type="InParanoid" id="A0A165JYJ0"/>
<feature type="domain" description="NTF2" evidence="5">
    <location>
        <begin position="27"/>
        <end position="143"/>
    </location>
</feature>
<dbReference type="Pfam" id="PF02136">
    <property type="entry name" value="NTF2"/>
    <property type="match status" value="1"/>
</dbReference>
<dbReference type="InterPro" id="IPR035979">
    <property type="entry name" value="RBD_domain_sf"/>
</dbReference>
<feature type="region of interest" description="Disordered" evidence="3">
    <location>
        <begin position="197"/>
        <end position="216"/>
    </location>
</feature>
<dbReference type="InterPro" id="IPR000504">
    <property type="entry name" value="RRM_dom"/>
</dbReference>
<evidence type="ECO:0000259" key="4">
    <source>
        <dbReference type="PROSITE" id="PS50102"/>
    </source>
</evidence>
<feature type="compositionally biased region" description="Low complexity" evidence="3">
    <location>
        <begin position="226"/>
        <end position="242"/>
    </location>
</feature>
<dbReference type="FunFam" id="3.10.450.50:FF:000003">
    <property type="entry name" value="Nuclear transport factor 2 family protein"/>
    <property type="match status" value="1"/>
</dbReference>
<feature type="compositionally biased region" description="Acidic residues" evidence="3">
    <location>
        <begin position="152"/>
        <end position="162"/>
    </location>
</feature>
<protein>
    <recommendedName>
        <fullName evidence="8">NTF2-domain-containing protein</fullName>
    </recommendedName>
</protein>
<dbReference type="PANTHER" id="PTHR10693:SF20">
    <property type="entry name" value="AT27578P"/>
    <property type="match status" value="1"/>
</dbReference>
<dbReference type="GO" id="GO:0034517">
    <property type="term" value="P:ribophagy"/>
    <property type="evidence" value="ECO:0007669"/>
    <property type="project" value="TreeGrafter"/>
</dbReference>
<dbReference type="Proteomes" id="UP000076842">
    <property type="component" value="Unassembled WGS sequence"/>
</dbReference>
<dbReference type="GO" id="GO:0003729">
    <property type="term" value="F:mRNA binding"/>
    <property type="evidence" value="ECO:0007669"/>
    <property type="project" value="TreeGrafter"/>
</dbReference>
<feature type="compositionally biased region" description="Pro residues" evidence="3">
    <location>
        <begin position="281"/>
        <end position="306"/>
    </location>
</feature>
<dbReference type="GO" id="GO:0016579">
    <property type="term" value="P:protein deubiquitination"/>
    <property type="evidence" value="ECO:0007669"/>
    <property type="project" value="TreeGrafter"/>
</dbReference>
<gene>
    <name evidence="6" type="ORF">CALCODRAFT_489795</name>
</gene>
<evidence type="ECO:0000313" key="6">
    <source>
        <dbReference type="EMBL" id="KZT62438.1"/>
    </source>
</evidence>
<dbReference type="GO" id="GO:1990861">
    <property type="term" value="C:Ubp3-Bre5 deubiquitination complex"/>
    <property type="evidence" value="ECO:0007669"/>
    <property type="project" value="TreeGrafter"/>
</dbReference>
<dbReference type="Gene3D" id="3.10.450.50">
    <property type="match status" value="1"/>
</dbReference>
<name>A0A165JYJ0_9BASI</name>
<feature type="region of interest" description="Disordered" evidence="3">
    <location>
        <begin position="221"/>
        <end position="311"/>
    </location>
</feature>
<reference evidence="6 7" key="1">
    <citation type="journal article" date="2016" name="Mol. Biol. Evol.">
        <title>Comparative Genomics of Early-Diverging Mushroom-Forming Fungi Provides Insights into the Origins of Lignocellulose Decay Capabilities.</title>
        <authorList>
            <person name="Nagy L.G."/>
            <person name="Riley R."/>
            <person name="Tritt A."/>
            <person name="Adam C."/>
            <person name="Daum C."/>
            <person name="Floudas D."/>
            <person name="Sun H."/>
            <person name="Yadav J.S."/>
            <person name="Pangilinan J."/>
            <person name="Larsson K.H."/>
            <person name="Matsuura K."/>
            <person name="Barry K."/>
            <person name="Labutti K."/>
            <person name="Kuo R."/>
            <person name="Ohm R.A."/>
            <person name="Bhattacharya S.S."/>
            <person name="Shirouzu T."/>
            <person name="Yoshinaga Y."/>
            <person name="Martin F.M."/>
            <person name="Grigoriev I.V."/>
            <person name="Hibbett D.S."/>
        </authorList>
    </citation>
    <scope>NUCLEOTIDE SEQUENCE [LARGE SCALE GENOMIC DNA]</scope>
    <source>
        <strain evidence="6 7">HHB12733</strain>
    </source>
</reference>
<dbReference type="OrthoDB" id="339151at2759"/>
<proteinExistence type="predicted"/>
<evidence type="ECO:0000256" key="3">
    <source>
        <dbReference type="SAM" id="MobiDB-lite"/>
    </source>
</evidence>
<dbReference type="SUPFAM" id="SSF54928">
    <property type="entry name" value="RNA-binding domain, RBD"/>
    <property type="match status" value="1"/>
</dbReference>
<feature type="compositionally biased region" description="Gly residues" evidence="3">
    <location>
        <begin position="475"/>
        <end position="501"/>
    </location>
</feature>
<feature type="compositionally biased region" description="Basic and acidic residues" evidence="3">
    <location>
        <begin position="451"/>
        <end position="468"/>
    </location>
</feature>
<evidence type="ECO:0008006" key="8">
    <source>
        <dbReference type="Google" id="ProtNLM"/>
    </source>
</evidence>
<dbReference type="SUPFAM" id="SSF54427">
    <property type="entry name" value="NTF2-like"/>
    <property type="match status" value="1"/>
</dbReference>
<dbReference type="InterPro" id="IPR002075">
    <property type="entry name" value="NTF2_dom"/>
</dbReference>